<evidence type="ECO:0000256" key="2">
    <source>
        <dbReference type="ARBA" id="ARBA00023125"/>
    </source>
</evidence>
<dbReference type="EMBL" id="LFKP01000003">
    <property type="protein sequence ID" value="OHV98819.1"/>
    <property type="molecule type" value="Genomic_DNA"/>
</dbReference>
<dbReference type="Gene3D" id="1.10.10.10">
    <property type="entry name" value="Winged helix-like DNA-binding domain superfamily/Winged helix DNA-binding domain"/>
    <property type="match status" value="1"/>
</dbReference>
<evidence type="ECO:0000259" key="4">
    <source>
        <dbReference type="PROSITE" id="PS51077"/>
    </source>
</evidence>
<organism evidence="6 7">
    <name type="scientific">Janthinobacterium lividum</name>
    <dbReference type="NCBI Taxonomy" id="29581"/>
    <lineage>
        <taxon>Bacteria</taxon>
        <taxon>Pseudomonadati</taxon>
        <taxon>Pseudomonadota</taxon>
        <taxon>Betaproteobacteria</taxon>
        <taxon>Burkholderiales</taxon>
        <taxon>Oxalobacteraceae</taxon>
        <taxon>Janthinobacterium</taxon>
    </lineage>
</organism>
<dbReference type="Gene3D" id="3.30.450.40">
    <property type="match status" value="1"/>
</dbReference>
<dbReference type="SUPFAM" id="SSF55781">
    <property type="entry name" value="GAF domain-like"/>
    <property type="match status" value="1"/>
</dbReference>
<evidence type="ECO:0000313" key="6">
    <source>
        <dbReference type="EMBL" id="OHV98819.1"/>
    </source>
</evidence>
<accession>A0A1S1UFH8</accession>
<evidence type="ECO:0000256" key="1">
    <source>
        <dbReference type="ARBA" id="ARBA00023015"/>
    </source>
</evidence>
<evidence type="ECO:0000313" key="7">
    <source>
        <dbReference type="Proteomes" id="UP000179840"/>
    </source>
</evidence>
<gene>
    <name evidence="6" type="ORF">AKG95_02425</name>
</gene>
<dbReference type="PANTHER" id="PTHR30136">
    <property type="entry name" value="HELIX-TURN-HELIX TRANSCRIPTIONAL REGULATOR, ICLR FAMILY"/>
    <property type="match status" value="1"/>
</dbReference>
<dbReference type="InterPro" id="IPR036390">
    <property type="entry name" value="WH_DNA-bd_sf"/>
</dbReference>
<dbReference type="PANTHER" id="PTHR30136:SF24">
    <property type="entry name" value="HTH-TYPE TRANSCRIPTIONAL REPRESSOR ALLR"/>
    <property type="match status" value="1"/>
</dbReference>
<dbReference type="PROSITE" id="PS51077">
    <property type="entry name" value="HTH_ICLR"/>
    <property type="match status" value="1"/>
</dbReference>
<dbReference type="InterPro" id="IPR029016">
    <property type="entry name" value="GAF-like_dom_sf"/>
</dbReference>
<dbReference type="GO" id="GO:0003677">
    <property type="term" value="F:DNA binding"/>
    <property type="evidence" value="ECO:0007669"/>
    <property type="project" value="UniProtKB-KW"/>
</dbReference>
<dbReference type="InterPro" id="IPR014757">
    <property type="entry name" value="Tscrpt_reg_IclR_C"/>
</dbReference>
<dbReference type="AlphaFoldDB" id="A0A1S1UFH8"/>
<name>A0A1S1UFH8_9BURK</name>
<comment type="caution">
    <text evidence="6">The sequence shown here is derived from an EMBL/GenBank/DDBJ whole genome shotgun (WGS) entry which is preliminary data.</text>
</comment>
<reference evidence="6 7" key="1">
    <citation type="submission" date="2015-06" db="EMBL/GenBank/DDBJ databases">
        <title>Draft genome sequencing of a biphenyl-degrading bacterium, Janthinobacterium lividum MEG1.</title>
        <authorList>
            <person name="Shimodaira J."/>
            <person name="Hatta T."/>
        </authorList>
    </citation>
    <scope>NUCLEOTIDE SEQUENCE [LARGE SCALE GENOMIC DNA]</scope>
    <source>
        <strain evidence="6 7">MEG1</strain>
    </source>
</reference>
<dbReference type="Pfam" id="PF01614">
    <property type="entry name" value="IclR_C"/>
    <property type="match status" value="1"/>
</dbReference>
<dbReference type="InterPro" id="IPR005471">
    <property type="entry name" value="Tscrpt_reg_IclR_N"/>
</dbReference>
<evidence type="ECO:0000256" key="3">
    <source>
        <dbReference type="ARBA" id="ARBA00023163"/>
    </source>
</evidence>
<dbReference type="Proteomes" id="UP000179840">
    <property type="component" value="Unassembled WGS sequence"/>
</dbReference>
<dbReference type="InterPro" id="IPR036388">
    <property type="entry name" value="WH-like_DNA-bd_sf"/>
</dbReference>
<keyword evidence="2" id="KW-0238">DNA-binding</keyword>
<evidence type="ECO:0008006" key="8">
    <source>
        <dbReference type="Google" id="ProtNLM"/>
    </source>
</evidence>
<dbReference type="SUPFAM" id="SSF46785">
    <property type="entry name" value="Winged helix' DNA-binding domain"/>
    <property type="match status" value="1"/>
</dbReference>
<keyword evidence="1" id="KW-0805">Transcription regulation</keyword>
<proteinExistence type="predicted"/>
<keyword evidence="3" id="KW-0804">Transcription</keyword>
<dbReference type="SMART" id="SM00346">
    <property type="entry name" value="HTH_ICLR"/>
    <property type="match status" value="1"/>
</dbReference>
<dbReference type="PROSITE" id="PS51078">
    <property type="entry name" value="ICLR_ED"/>
    <property type="match status" value="1"/>
</dbReference>
<protein>
    <recommendedName>
        <fullName evidence="8">IclR family transcriptional regulator</fullName>
    </recommendedName>
</protein>
<evidence type="ECO:0000259" key="5">
    <source>
        <dbReference type="PROSITE" id="PS51078"/>
    </source>
</evidence>
<dbReference type="InterPro" id="IPR050707">
    <property type="entry name" value="HTH_MetabolicPath_Reg"/>
</dbReference>
<feature type="domain" description="HTH iclR-type" evidence="4">
    <location>
        <begin position="12"/>
        <end position="74"/>
    </location>
</feature>
<dbReference type="GO" id="GO:0045892">
    <property type="term" value="P:negative regulation of DNA-templated transcription"/>
    <property type="evidence" value="ECO:0007669"/>
    <property type="project" value="TreeGrafter"/>
</dbReference>
<sequence length="261" mass="27994">MVAVHAAAHGDEARGLRVLRLIEHLASASQPLTLSQLAARMQVPKASMMRLLDTLEQHGYVLRTPVGRGYVPGAASTNLALATLRNNALIRVSRSILGSLVAATGETCNLAIPEGNAIVYVDRVETQEPLRLHLVLGTRAPMHCTASGKLFLAHMTLLERRALLAMLSLQARTPKSITDPALLEREIVRIARLGIGIDDEEFVHGMVAVAVPICAADGRIVAAVACHAPVARKSVEQLLQHVPQLKEAAVKLRPLLLAESS</sequence>
<feature type="domain" description="IclR-ED" evidence="5">
    <location>
        <begin position="75"/>
        <end position="258"/>
    </location>
</feature>
<dbReference type="GO" id="GO:0003700">
    <property type="term" value="F:DNA-binding transcription factor activity"/>
    <property type="evidence" value="ECO:0007669"/>
    <property type="project" value="TreeGrafter"/>
</dbReference>
<dbReference type="Pfam" id="PF09339">
    <property type="entry name" value="HTH_IclR"/>
    <property type="match status" value="1"/>
</dbReference>